<dbReference type="InterPro" id="IPR043129">
    <property type="entry name" value="ATPase_NBD"/>
</dbReference>
<comment type="caution">
    <text evidence="2">The sequence shown here is derived from an EMBL/GenBank/DDBJ whole genome shotgun (WGS) entry which is preliminary data.</text>
</comment>
<dbReference type="SUPFAM" id="SSF53067">
    <property type="entry name" value="Actin-like ATPase domain"/>
    <property type="match status" value="1"/>
</dbReference>
<dbReference type="Proteomes" id="UP000294166">
    <property type="component" value="Unassembled WGS sequence"/>
</dbReference>
<dbReference type="Proteomes" id="UP000293465">
    <property type="component" value="Unassembled WGS sequence"/>
</dbReference>
<dbReference type="PANTHER" id="PTHR32432:SF3">
    <property type="entry name" value="ETHANOLAMINE UTILIZATION PROTEIN EUTJ"/>
    <property type="match status" value="1"/>
</dbReference>
<evidence type="ECO:0000313" key="3">
    <source>
        <dbReference type="EMBL" id="RYU66365.1"/>
    </source>
</evidence>
<reference evidence="4 5" key="1">
    <citation type="submission" date="2019-02" db="EMBL/GenBank/DDBJ databases">
        <title>Genome sequences of Aliivibrio finisterrensis strains from farmed Atlantic salmon.</title>
        <authorList>
            <person name="Bowman J.P."/>
        </authorList>
    </citation>
    <scope>NUCLEOTIDE SEQUENCE [LARGE SCALE GENOMIC DNA]</scope>
    <source>
        <strain evidence="3 6">A21</strain>
        <strain evidence="1 4">A32</strain>
        <strain evidence="2 5">A46</strain>
    </source>
</reference>
<accession>A0A4Q5KR48</accession>
<dbReference type="Proteomes" id="UP000294063">
    <property type="component" value="Unassembled WGS sequence"/>
</dbReference>
<dbReference type="PIRSF" id="PIRSF019169">
    <property type="entry name" value="PilM"/>
    <property type="match status" value="1"/>
</dbReference>
<proteinExistence type="predicted"/>
<name>A0A4Q5KR48_9GAMM</name>
<sequence>MIYPTITGLDIGHHSIKAVSARLKKGQLELIDSHEVLLPESAFLDVNTLHIEEVIPYLGHLKKGIKRNQKKVAFSIPDNSIMSKVIQVDSQLDEKETEFTVIHTFEQQTPFLAEELNIDFVAMEQKGVNSEQISMYQVFAAKKDLVESREGCLKRTGFLPVLAEVHSHALLTLWRQSITQSPSKKNWMLIDIGHCQTTFCITSPNQHAYSKQVLFGASHQKSDIELSPLTPLNEEKYTQFIALLAEHIHRQLTLYSSIHNHKVDGVWLTGGGSMLPELSDLLSYELSLPTEQLNIMSLFHGTKRREAQLNTLENQYALAAGLALRGVEWLTK</sequence>
<dbReference type="Gene3D" id="3.30.1490.300">
    <property type="match status" value="1"/>
</dbReference>
<dbReference type="EMBL" id="SEZJ01000019">
    <property type="protein sequence ID" value="RYU44094.1"/>
    <property type="molecule type" value="Genomic_DNA"/>
</dbReference>
<dbReference type="GeneID" id="56276718"/>
<keyword evidence="6" id="KW-1185">Reference proteome</keyword>
<dbReference type="EMBL" id="SEZK01000032">
    <property type="protein sequence ID" value="RYU49405.1"/>
    <property type="molecule type" value="Genomic_DNA"/>
</dbReference>
<organism evidence="2 5">
    <name type="scientific">Aliivibrio finisterrensis</name>
    <dbReference type="NCBI Taxonomy" id="511998"/>
    <lineage>
        <taxon>Bacteria</taxon>
        <taxon>Pseudomonadati</taxon>
        <taxon>Pseudomonadota</taxon>
        <taxon>Gammaproteobacteria</taxon>
        <taxon>Vibrionales</taxon>
        <taxon>Vibrionaceae</taxon>
        <taxon>Aliivibrio</taxon>
    </lineage>
</organism>
<gene>
    <name evidence="2" type="primary">pilM</name>
    <name evidence="1" type="ORF">ERW49_16720</name>
    <name evidence="3" type="ORF">ERW53_03770</name>
    <name evidence="2" type="ORF">ERW57_15345</name>
</gene>
<dbReference type="OrthoDB" id="9773403at2"/>
<dbReference type="Pfam" id="PF11104">
    <property type="entry name" value="PilM_2"/>
    <property type="match status" value="2"/>
</dbReference>
<dbReference type="NCBIfam" id="TIGR01175">
    <property type="entry name" value="pilM"/>
    <property type="match status" value="1"/>
</dbReference>
<dbReference type="PANTHER" id="PTHR32432">
    <property type="entry name" value="CELL DIVISION PROTEIN FTSA-RELATED"/>
    <property type="match status" value="1"/>
</dbReference>
<dbReference type="InterPro" id="IPR005883">
    <property type="entry name" value="PilM"/>
</dbReference>
<dbReference type="RefSeq" id="WP_130047188.1">
    <property type="nucleotide sequence ID" value="NZ_SEZJ01000019.1"/>
</dbReference>
<evidence type="ECO:0000313" key="4">
    <source>
        <dbReference type="Proteomes" id="UP000293465"/>
    </source>
</evidence>
<evidence type="ECO:0000313" key="5">
    <source>
        <dbReference type="Proteomes" id="UP000294063"/>
    </source>
</evidence>
<dbReference type="EMBL" id="SEZN01000004">
    <property type="protein sequence ID" value="RYU66365.1"/>
    <property type="molecule type" value="Genomic_DNA"/>
</dbReference>
<evidence type="ECO:0000313" key="2">
    <source>
        <dbReference type="EMBL" id="RYU49405.1"/>
    </source>
</evidence>
<evidence type="ECO:0000313" key="1">
    <source>
        <dbReference type="EMBL" id="RYU44094.1"/>
    </source>
</evidence>
<evidence type="ECO:0000313" key="6">
    <source>
        <dbReference type="Proteomes" id="UP000294166"/>
    </source>
</evidence>
<dbReference type="Gene3D" id="3.30.420.40">
    <property type="match status" value="2"/>
</dbReference>
<dbReference type="InterPro" id="IPR050696">
    <property type="entry name" value="FtsA/MreB"/>
</dbReference>
<dbReference type="CDD" id="cd24049">
    <property type="entry name" value="ASKHA_NBD_PilM"/>
    <property type="match status" value="1"/>
</dbReference>
<dbReference type="AlphaFoldDB" id="A0A4Q5KR48"/>
<protein>
    <submittedName>
        <fullName evidence="2">Type IV pilus assembly protein PilM</fullName>
    </submittedName>
</protein>